<evidence type="ECO:0000256" key="3">
    <source>
        <dbReference type="ARBA" id="ARBA00022960"/>
    </source>
</evidence>
<comment type="subcellular location">
    <subcellularLocation>
        <location evidence="1">Membrane</location>
        <topology evidence="1">Multi-pass membrane protein</topology>
    </subcellularLocation>
</comment>
<evidence type="ECO:0000256" key="4">
    <source>
        <dbReference type="ARBA" id="ARBA00022989"/>
    </source>
</evidence>
<reference evidence="7 8" key="1">
    <citation type="submission" date="2020-08" db="EMBL/GenBank/DDBJ databases">
        <title>Genomic Encyclopedia of Type Strains, Phase IV (KMG-IV): sequencing the most valuable type-strain genomes for metagenomic binning, comparative biology and taxonomic classification.</title>
        <authorList>
            <person name="Goeker M."/>
        </authorList>
    </citation>
    <scope>NUCLEOTIDE SEQUENCE [LARGE SCALE GENOMIC DNA]</scope>
    <source>
        <strain evidence="7 8">YC6886</strain>
    </source>
</reference>
<dbReference type="GO" id="GO:0005886">
    <property type="term" value="C:plasma membrane"/>
    <property type="evidence" value="ECO:0007669"/>
    <property type="project" value="TreeGrafter"/>
</dbReference>
<keyword evidence="3" id="KW-0133">Cell shape</keyword>
<feature type="transmembrane region" description="Helical" evidence="6">
    <location>
        <begin position="79"/>
        <end position="99"/>
    </location>
</feature>
<dbReference type="EMBL" id="JACHFD010000003">
    <property type="protein sequence ID" value="MBB5350508.1"/>
    <property type="molecule type" value="Genomic_DNA"/>
</dbReference>
<dbReference type="Proteomes" id="UP000557717">
    <property type="component" value="Unassembled WGS sequence"/>
</dbReference>
<sequence length="417" mass="45883">MRDGRRRMTPLLRKLLGMNWWLVIVMFGLLATGVFAIESAARHLPEGGHYYANLQKKWILLGSGVYFATALFDYRWFRWLALPIYGVALVLCGMIMNSASDVHQFTIGGVSFQPAQLAIASGILMLGWLLQDLPRLGRKIPKIGWLLDEPITKIILVGAITGIPFLLVVKMGDMGSALVWLPVALVAMVVGGVPFRYLSFLLLVGAAAIPPLYYVILPQVSDRGTERIELFLDLLAERPVDISDTAWAPYNIAIAVGHAGWNGTGFMANADQGSIHDRRMIPFKTAHNDFVFPVFAEEMGFKGGLLLISGFTVLLVLCLFVASYARDPMGCMLVGGVVALFFAHVFENIGMCIQLMPITGIPLPLISYSGTFVLMCMFLLGLVQSVWVHRKPIKAAVEMDPKKDAQEPGLILSSDLR</sequence>
<dbReference type="GO" id="GO:0008360">
    <property type="term" value="P:regulation of cell shape"/>
    <property type="evidence" value="ECO:0007669"/>
    <property type="project" value="UniProtKB-KW"/>
</dbReference>
<feature type="transmembrane region" description="Helical" evidence="6">
    <location>
        <begin position="329"/>
        <end position="346"/>
    </location>
</feature>
<keyword evidence="2 6" id="KW-0812">Transmembrane</keyword>
<dbReference type="Pfam" id="PF01098">
    <property type="entry name" value="FTSW_RODA_SPOVE"/>
    <property type="match status" value="1"/>
</dbReference>
<dbReference type="GO" id="GO:0015648">
    <property type="term" value="F:lipid-linked peptidoglycan transporter activity"/>
    <property type="evidence" value="ECO:0007669"/>
    <property type="project" value="TreeGrafter"/>
</dbReference>
<feature type="transmembrane region" description="Helical" evidence="6">
    <location>
        <begin position="111"/>
        <end position="130"/>
    </location>
</feature>
<dbReference type="PANTHER" id="PTHR30474">
    <property type="entry name" value="CELL CYCLE PROTEIN"/>
    <property type="match status" value="1"/>
</dbReference>
<keyword evidence="4 6" id="KW-1133">Transmembrane helix</keyword>
<dbReference type="AlphaFoldDB" id="A0A840V6X9"/>
<feature type="transmembrane region" description="Helical" evidence="6">
    <location>
        <begin position="175"/>
        <end position="193"/>
    </location>
</feature>
<comment type="caution">
    <text evidence="7">The sequence shown here is derived from an EMBL/GenBank/DDBJ whole genome shotgun (WGS) entry which is preliminary data.</text>
</comment>
<dbReference type="PANTHER" id="PTHR30474:SF1">
    <property type="entry name" value="PEPTIDOGLYCAN GLYCOSYLTRANSFERASE MRDB"/>
    <property type="match status" value="1"/>
</dbReference>
<feature type="transmembrane region" description="Helical" evidence="6">
    <location>
        <begin position="366"/>
        <end position="388"/>
    </location>
</feature>
<name>A0A840V6X9_9BACT</name>
<gene>
    <name evidence="7" type="ORF">HNR46_000736</name>
</gene>
<evidence type="ECO:0000256" key="1">
    <source>
        <dbReference type="ARBA" id="ARBA00004141"/>
    </source>
</evidence>
<feature type="transmembrane region" description="Helical" evidence="6">
    <location>
        <begin position="151"/>
        <end position="169"/>
    </location>
</feature>
<feature type="transmembrane region" description="Helical" evidence="6">
    <location>
        <begin position="303"/>
        <end position="322"/>
    </location>
</feature>
<dbReference type="RefSeq" id="WP_221284995.1">
    <property type="nucleotide sequence ID" value="NZ_JACHFD010000003.1"/>
</dbReference>
<evidence type="ECO:0000256" key="6">
    <source>
        <dbReference type="SAM" id="Phobius"/>
    </source>
</evidence>
<proteinExistence type="predicted"/>
<keyword evidence="8" id="KW-1185">Reference proteome</keyword>
<dbReference type="GO" id="GO:0032153">
    <property type="term" value="C:cell division site"/>
    <property type="evidence" value="ECO:0007669"/>
    <property type="project" value="TreeGrafter"/>
</dbReference>
<evidence type="ECO:0000313" key="7">
    <source>
        <dbReference type="EMBL" id="MBB5350508.1"/>
    </source>
</evidence>
<evidence type="ECO:0000256" key="5">
    <source>
        <dbReference type="ARBA" id="ARBA00023136"/>
    </source>
</evidence>
<dbReference type="GO" id="GO:0051301">
    <property type="term" value="P:cell division"/>
    <property type="evidence" value="ECO:0007669"/>
    <property type="project" value="InterPro"/>
</dbReference>
<evidence type="ECO:0000313" key="8">
    <source>
        <dbReference type="Proteomes" id="UP000557717"/>
    </source>
</evidence>
<protein>
    <submittedName>
        <fullName evidence="7">Rod shape determining protein RodA</fullName>
    </submittedName>
</protein>
<feature type="transmembrane region" description="Helical" evidence="6">
    <location>
        <begin position="20"/>
        <end position="37"/>
    </location>
</feature>
<evidence type="ECO:0000256" key="2">
    <source>
        <dbReference type="ARBA" id="ARBA00022692"/>
    </source>
</evidence>
<dbReference type="InterPro" id="IPR001182">
    <property type="entry name" value="FtsW/RodA"/>
</dbReference>
<keyword evidence="5 6" id="KW-0472">Membrane</keyword>
<organism evidence="7 8">
    <name type="scientific">Haloferula luteola</name>
    <dbReference type="NCBI Taxonomy" id="595692"/>
    <lineage>
        <taxon>Bacteria</taxon>
        <taxon>Pseudomonadati</taxon>
        <taxon>Verrucomicrobiota</taxon>
        <taxon>Verrucomicrobiia</taxon>
        <taxon>Verrucomicrobiales</taxon>
        <taxon>Verrucomicrobiaceae</taxon>
        <taxon>Haloferula</taxon>
    </lineage>
</organism>
<accession>A0A840V6X9</accession>